<sequence>MTLGFEVFPLAENLYKKFADDIPAIEAGAPNRFLQQVTPITASLLKHWFQTDYVDTRGPNFHVGQRDAILSIVYAHEVLATASLQELYAAVAPHAMLDGDVLNEVTLGRNRYPKYAAKMATGTGKTWVLNALLLWQYLNRSADPNDERFTSNFLIVAPGLIVYDRLLDSFLGKLRDETRDFETSDIYAQRTLFVPETYRSQVFGFLQSSVITKHDIGRKVTGSGMVAITNWHLLAGKEDPDFIDDDERSGTKIGAKELARRALPLSPGITTGNALDALDRRYLRGRPLESLKDLPDLLVFNDEAHHVHAIKKGEQTSEVEWQRSLIEIASTKGRRFTQIDFSATPYNETGSGRKRGKRYFPHIVVDFDMRSAMKHGLVKALALDKRKEVAALPLDFASERDEQLRVVGLSNGQRVMLRAGLKKLEILEEQFSKAGPDKHPKLLVVCEDTNVTPYVEGFLREQGYSDEDFLRVDSGKKAELGQQEWEPVRELLFDIDRHRQPKVVICVLMLREGFDVDNICVIVPLRSSQASILLEQTIGRGLRLMWRGDEAIEELKAETRSRITRRQEPRNYFDVLFVIEHPAFEAFYDELLGGELVGRVGDDGDGTRATGDLETVGLREGFEAYDFEIPFVLREADEELTAPLIDPLALPVSKYPLHDLLQIIGNGDRFSSIDAQTKTQFGDYRVDGGVMTATGYNDFLSRITTRIAEAHARAFVATSKQYNTISHFPMLLAYKPMILGWLDTYIRRRLFGCEFDPALGENWRVLLIDDVAQDMAGAVGSLLVEMQANTPIVVAEVMYRRVSEVSEITVRSTAGVDALKCVYPRLPIPSRGGGLERLFIEWADSDTHIEAFVKLHEYQHDFLRRPYLKADGMPAQYSPDFLVRTRHEIFVVETKAQSALSDENVARKKRSALAWVDQLNDLAPEQRGDREWNYVLLGETAVRSWHDKGARVSELLYNARLTAALPSAPTTLI</sequence>
<dbReference type="Proteomes" id="UP001596306">
    <property type="component" value="Unassembled WGS sequence"/>
</dbReference>
<keyword evidence="2" id="KW-0347">Helicase</keyword>
<feature type="domain" description="Helicase/UvrB N-terminal" evidence="1">
    <location>
        <begin position="110"/>
        <end position="346"/>
    </location>
</feature>
<dbReference type="RefSeq" id="WP_386727406.1">
    <property type="nucleotide sequence ID" value="NZ_JBHSTP010000001.1"/>
</dbReference>
<evidence type="ECO:0000313" key="2">
    <source>
        <dbReference type="EMBL" id="MFC6355078.1"/>
    </source>
</evidence>
<organism evidence="2 3">
    <name type="scientific">Luethyella okanaganae</name>
    <dbReference type="NCBI Taxonomy" id="69372"/>
    <lineage>
        <taxon>Bacteria</taxon>
        <taxon>Bacillati</taxon>
        <taxon>Actinomycetota</taxon>
        <taxon>Actinomycetes</taxon>
        <taxon>Micrococcales</taxon>
        <taxon>Microbacteriaceae</taxon>
        <taxon>Luethyella</taxon>
    </lineage>
</organism>
<dbReference type="EMBL" id="JBHSTP010000001">
    <property type="protein sequence ID" value="MFC6355078.1"/>
    <property type="molecule type" value="Genomic_DNA"/>
</dbReference>
<protein>
    <submittedName>
        <fullName evidence="2">DEAD/DEAH box helicase family protein</fullName>
    </submittedName>
</protein>
<keyword evidence="2" id="KW-0378">Hydrolase</keyword>
<evidence type="ECO:0000313" key="3">
    <source>
        <dbReference type="Proteomes" id="UP001596306"/>
    </source>
</evidence>
<keyword evidence="2" id="KW-0547">Nucleotide-binding</keyword>
<reference evidence="3" key="1">
    <citation type="journal article" date="2019" name="Int. J. Syst. Evol. Microbiol.">
        <title>The Global Catalogue of Microorganisms (GCM) 10K type strain sequencing project: providing services to taxonomists for standard genome sequencing and annotation.</title>
        <authorList>
            <consortium name="The Broad Institute Genomics Platform"/>
            <consortium name="The Broad Institute Genome Sequencing Center for Infectious Disease"/>
            <person name="Wu L."/>
            <person name="Ma J."/>
        </authorList>
    </citation>
    <scope>NUCLEOTIDE SEQUENCE [LARGE SCALE GENOMIC DNA]</scope>
    <source>
        <strain evidence="3">CCUG 43304</strain>
    </source>
</reference>
<dbReference type="Pfam" id="PF04851">
    <property type="entry name" value="ResIII"/>
    <property type="match status" value="1"/>
</dbReference>
<evidence type="ECO:0000259" key="1">
    <source>
        <dbReference type="Pfam" id="PF04851"/>
    </source>
</evidence>
<dbReference type="PANTHER" id="PTHR47396:SF1">
    <property type="entry name" value="ATP-DEPENDENT HELICASE IRC3-RELATED"/>
    <property type="match status" value="1"/>
</dbReference>
<comment type="caution">
    <text evidence="2">The sequence shown here is derived from an EMBL/GenBank/DDBJ whole genome shotgun (WGS) entry which is preliminary data.</text>
</comment>
<dbReference type="InterPro" id="IPR006935">
    <property type="entry name" value="Helicase/UvrB_N"/>
</dbReference>
<gene>
    <name evidence="2" type="ORF">ACFQB0_02990</name>
</gene>
<keyword evidence="3" id="KW-1185">Reference proteome</keyword>
<dbReference type="Gene3D" id="3.40.50.300">
    <property type="entry name" value="P-loop containing nucleotide triphosphate hydrolases"/>
    <property type="match status" value="1"/>
</dbReference>
<keyword evidence="2" id="KW-0067">ATP-binding</keyword>
<dbReference type="GO" id="GO:0004386">
    <property type="term" value="F:helicase activity"/>
    <property type="evidence" value="ECO:0007669"/>
    <property type="project" value="UniProtKB-KW"/>
</dbReference>
<name>A0ABW1VAJ4_9MICO</name>
<dbReference type="SUPFAM" id="SSF52540">
    <property type="entry name" value="P-loop containing nucleoside triphosphate hydrolases"/>
    <property type="match status" value="1"/>
</dbReference>
<dbReference type="InterPro" id="IPR027417">
    <property type="entry name" value="P-loop_NTPase"/>
</dbReference>
<dbReference type="InterPro" id="IPR050742">
    <property type="entry name" value="Helicase_Restrict-Modif_Enz"/>
</dbReference>
<accession>A0ABW1VAJ4</accession>
<proteinExistence type="predicted"/>
<dbReference type="PANTHER" id="PTHR47396">
    <property type="entry name" value="TYPE I RESTRICTION ENZYME ECOKI R PROTEIN"/>
    <property type="match status" value="1"/>
</dbReference>